<keyword evidence="13" id="KW-1185">Reference proteome</keyword>
<dbReference type="SUPFAM" id="SSF143865">
    <property type="entry name" value="CorA soluble domain-like"/>
    <property type="match status" value="1"/>
</dbReference>
<comment type="similarity">
    <text evidence="2">Belongs to the CorA metal ion transporter (MIT) (TC 1.A.35) family.</text>
</comment>
<dbReference type="KEGG" id="schj:DDV21_008670"/>
<evidence type="ECO:0000256" key="5">
    <source>
        <dbReference type="ARBA" id="ARBA00023136"/>
    </source>
</evidence>
<evidence type="ECO:0000313" key="12">
    <source>
        <dbReference type="Proteomes" id="UP000262901"/>
    </source>
</evidence>
<dbReference type="EMBL" id="CP031733">
    <property type="protein sequence ID" value="AXQ79150.1"/>
    <property type="molecule type" value="Genomic_DNA"/>
</dbReference>
<gene>
    <name evidence="8" type="ORF">DDV21_008670</name>
    <name evidence="9" type="ORF">DDV22_05815</name>
    <name evidence="10" type="ORF">DDV23_04955</name>
</gene>
<dbReference type="Proteomes" id="UP000264056">
    <property type="component" value="Unassembled WGS sequence"/>
</dbReference>
<accession>A0A372KN34</accession>
<evidence type="ECO:0000313" key="10">
    <source>
        <dbReference type="EMBL" id="RFU53376.1"/>
    </source>
</evidence>
<keyword evidence="5 7" id="KW-0472">Membrane</keyword>
<dbReference type="Pfam" id="PF01544">
    <property type="entry name" value="CorA"/>
    <property type="match status" value="1"/>
</dbReference>
<dbReference type="PANTHER" id="PTHR47891">
    <property type="entry name" value="TRANSPORTER-RELATED"/>
    <property type="match status" value="1"/>
</dbReference>
<evidence type="ECO:0000256" key="3">
    <source>
        <dbReference type="ARBA" id="ARBA00022692"/>
    </source>
</evidence>
<reference evidence="10 12" key="2">
    <citation type="submission" date="2018-08" db="EMBL/GenBank/DDBJ databases">
        <title>Draft genome of Streptococcus sp. nov. Z1.</title>
        <authorList>
            <person name="Tian Z."/>
        </authorList>
    </citation>
    <scope>NUCLEOTIDE SEQUENCE [LARGE SCALE GENOMIC DNA]</scope>
    <source>
        <strain evidence="10">Z1</strain>
        <strain evidence="12">Z1(2018)</strain>
    </source>
</reference>
<dbReference type="OrthoDB" id="9803416at2"/>
<dbReference type="GO" id="GO:0046873">
    <property type="term" value="F:metal ion transmembrane transporter activity"/>
    <property type="evidence" value="ECO:0007669"/>
    <property type="project" value="InterPro"/>
</dbReference>
<protein>
    <submittedName>
        <fullName evidence="10">Magnesium transporter CorA family protein</fullName>
    </submittedName>
</protein>
<feature type="coiled-coil region" evidence="6">
    <location>
        <begin position="126"/>
        <end position="153"/>
    </location>
</feature>
<reference evidence="11" key="3">
    <citation type="submission" date="2018-08" db="EMBL/GenBank/DDBJ databases">
        <title>Streptococcus chenjunshii sp. nov., isolated from stools sample of the Tibetan antelope in the Qinghai-Tibet plateau, China.</title>
        <authorList>
            <person name="Tian Z."/>
        </authorList>
    </citation>
    <scope>NUCLEOTIDE SEQUENCE [LARGE SCALE GENOMIC DNA]</scope>
    <source>
        <strain evidence="11">Z15</strain>
    </source>
</reference>
<comment type="subcellular location">
    <subcellularLocation>
        <location evidence="1">Membrane</location>
        <topology evidence="1">Multi-pass membrane protein</topology>
    </subcellularLocation>
</comment>
<evidence type="ECO:0000313" key="8">
    <source>
        <dbReference type="EMBL" id="AXQ79150.1"/>
    </source>
</evidence>
<dbReference type="InterPro" id="IPR045861">
    <property type="entry name" value="CorA_cytoplasmic_dom"/>
</dbReference>
<evidence type="ECO:0000313" key="11">
    <source>
        <dbReference type="Proteomes" id="UP000246115"/>
    </source>
</evidence>
<dbReference type="Gene3D" id="3.30.460.20">
    <property type="entry name" value="CorA soluble domain-like"/>
    <property type="match status" value="1"/>
</dbReference>
<dbReference type="EMBL" id="QVQZ01000008">
    <property type="protein sequence ID" value="RFU53376.1"/>
    <property type="molecule type" value="Genomic_DNA"/>
</dbReference>
<feature type="transmembrane region" description="Helical" evidence="7">
    <location>
        <begin position="242"/>
        <end position="262"/>
    </location>
</feature>
<sequence length="303" mass="34648">MEEKQFGNLTWICVNLDENLDNQQLKTDLAIDEKIIAYASDVDELAHIDYHAKLERLVLVYDAIHDEKDDNIYATTPVTFILKENRVIILHTNDNAYLIEQFIALFESESIDSVYDFICAALVCISKNYFHVLERLNKELKEIREKLRKKTTKNRLLTLSDIEMAMIGIKSSSKQNYLVLEQLEDSSLNCPFFAGDSEKLSAAKIEARQILEMSELTAQTMAQLSETYNNVLNNQLNDTMKILTGLSILLATPDIITGFFGINVPLPDILTGNSWSWLLIIGLIVLFALLMGRILFWVFRQKT</sequence>
<keyword evidence="4 7" id="KW-1133">Transmembrane helix</keyword>
<keyword evidence="6" id="KW-0175">Coiled coil</keyword>
<evidence type="ECO:0000313" key="13">
    <source>
        <dbReference type="Proteomes" id="UP000264056"/>
    </source>
</evidence>
<reference evidence="9 13" key="1">
    <citation type="submission" date="2018-08" db="EMBL/GenBank/DDBJ databases">
        <title>Draft genome of Streptococcus sp .nov. Z2.</title>
        <authorList>
            <person name="Tian Z."/>
        </authorList>
    </citation>
    <scope>NUCLEOTIDE SEQUENCE [LARGE SCALE GENOMIC DNA]</scope>
    <source>
        <strain evidence="9 13">Z2</strain>
    </source>
</reference>
<dbReference type="InterPro" id="IPR002523">
    <property type="entry name" value="MgTranspt_CorA/ZnTranspt_ZntB"/>
</dbReference>
<reference evidence="8" key="4">
    <citation type="journal article" date="2019" name="Int. J. Syst. Evol. Microbiol.">
        <title>Streptococcus chenjunshii sp. nov. isolated from feces of Tibetan antelopes.</title>
        <authorList>
            <person name="Tian Z."/>
            <person name="Lu S."/>
            <person name="Jin D."/>
            <person name="Yang J."/>
            <person name="Pu J."/>
            <person name="Lai X.H."/>
            <person name="Bai X.N."/>
            <person name="Wu X.M."/>
            <person name="Li J."/>
            <person name="Wang S."/>
            <person name="Xu J."/>
        </authorList>
    </citation>
    <scope>NUCLEOTIDE SEQUENCE</scope>
    <source>
        <strain evidence="8">Z15</strain>
    </source>
</reference>
<dbReference type="SUPFAM" id="SSF144083">
    <property type="entry name" value="Magnesium transport protein CorA, transmembrane region"/>
    <property type="match status" value="1"/>
</dbReference>
<evidence type="ECO:0000256" key="6">
    <source>
        <dbReference type="SAM" id="Coils"/>
    </source>
</evidence>
<feature type="transmembrane region" description="Helical" evidence="7">
    <location>
        <begin position="274"/>
        <end position="299"/>
    </location>
</feature>
<dbReference type="Proteomes" id="UP000262901">
    <property type="component" value="Unassembled WGS sequence"/>
</dbReference>
<dbReference type="RefSeq" id="WP_116878001.1">
    <property type="nucleotide sequence ID" value="NZ_CP031733.1"/>
</dbReference>
<proteinExistence type="inferred from homology"/>
<dbReference type="GO" id="GO:0016020">
    <property type="term" value="C:membrane"/>
    <property type="evidence" value="ECO:0007669"/>
    <property type="project" value="UniProtKB-SubCell"/>
</dbReference>
<dbReference type="CDD" id="cd12827">
    <property type="entry name" value="EcCorA_ZntB-like_u2"/>
    <property type="match status" value="1"/>
</dbReference>
<dbReference type="AlphaFoldDB" id="A0A372KN34"/>
<dbReference type="InterPro" id="IPR045863">
    <property type="entry name" value="CorA_TM1_TM2"/>
</dbReference>
<dbReference type="InterPro" id="IPR047199">
    <property type="entry name" value="CorA-like"/>
</dbReference>
<evidence type="ECO:0000256" key="7">
    <source>
        <dbReference type="SAM" id="Phobius"/>
    </source>
</evidence>
<evidence type="ECO:0000256" key="1">
    <source>
        <dbReference type="ARBA" id="ARBA00004141"/>
    </source>
</evidence>
<accession>A0A346NDQ5</accession>
<evidence type="ECO:0000256" key="4">
    <source>
        <dbReference type="ARBA" id="ARBA00022989"/>
    </source>
</evidence>
<keyword evidence="3 7" id="KW-0812">Transmembrane</keyword>
<dbReference type="Gene3D" id="1.20.58.340">
    <property type="entry name" value="Magnesium transport protein CorA, transmembrane region"/>
    <property type="match status" value="2"/>
</dbReference>
<evidence type="ECO:0000256" key="2">
    <source>
        <dbReference type="ARBA" id="ARBA00009765"/>
    </source>
</evidence>
<name>A0A372KN34_9STRE</name>
<evidence type="ECO:0000313" key="9">
    <source>
        <dbReference type="EMBL" id="RFU50984.1"/>
    </source>
</evidence>
<dbReference type="Proteomes" id="UP000246115">
    <property type="component" value="Chromosome"/>
</dbReference>
<dbReference type="PANTHER" id="PTHR47891:SF1">
    <property type="entry name" value="CORA-MAGNESIUM AND COBALT TRANSPORTER"/>
    <property type="match status" value="1"/>
</dbReference>
<dbReference type="EMBL" id="QVQY01000012">
    <property type="protein sequence ID" value="RFU50984.1"/>
    <property type="molecule type" value="Genomic_DNA"/>
</dbReference>
<organism evidence="10 12">
    <name type="scientific">Streptococcus chenjunshii</name>
    <dbReference type="NCBI Taxonomy" id="2173853"/>
    <lineage>
        <taxon>Bacteria</taxon>
        <taxon>Bacillati</taxon>
        <taxon>Bacillota</taxon>
        <taxon>Bacilli</taxon>
        <taxon>Lactobacillales</taxon>
        <taxon>Streptococcaceae</taxon>
        <taxon>Streptococcus</taxon>
    </lineage>
</organism>